<dbReference type="InterPro" id="IPR007837">
    <property type="entry name" value="DinB"/>
</dbReference>
<dbReference type="SUPFAM" id="SSF109854">
    <property type="entry name" value="DinB/YfiT-like putative metalloenzymes"/>
    <property type="match status" value="1"/>
</dbReference>
<dbReference type="PANTHER" id="PTHR37302">
    <property type="entry name" value="SLR1116 PROTEIN"/>
    <property type="match status" value="1"/>
</dbReference>
<gene>
    <name evidence="3" type="ORF">H9635_09230</name>
</gene>
<dbReference type="Proteomes" id="UP000619101">
    <property type="component" value="Unassembled WGS sequence"/>
</dbReference>
<evidence type="ECO:0000313" key="3">
    <source>
        <dbReference type="EMBL" id="MBD8036926.1"/>
    </source>
</evidence>
<dbReference type="Gene3D" id="1.20.120.450">
    <property type="entry name" value="dinb family like domain"/>
    <property type="match status" value="1"/>
</dbReference>
<dbReference type="EMBL" id="JACSPZ010000004">
    <property type="protein sequence ID" value="MBD8036926.1"/>
    <property type="molecule type" value="Genomic_DNA"/>
</dbReference>
<reference evidence="3 4" key="1">
    <citation type="submission" date="2020-08" db="EMBL/GenBank/DDBJ databases">
        <title>A Genomic Blueprint of the Chicken Gut Microbiome.</title>
        <authorList>
            <person name="Gilroy R."/>
            <person name="Ravi A."/>
            <person name="Getino M."/>
            <person name="Pursley I."/>
            <person name="Horton D.L."/>
            <person name="Alikhan N.-F."/>
            <person name="Baker D."/>
            <person name="Gharbi K."/>
            <person name="Hall N."/>
            <person name="Watson M."/>
            <person name="Adriaenssens E.M."/>
            <person name="Foster-Nyarko E."/>
            <person name="Jarju S."/>
            <person name="Secka A."/>
            <person name="Antonio M."/>
            <person name="Oren A."/>
            <person name="Chaudhuri R."/>
            <person name="La Ragione R.M."/>
            <person name="Hildebrand F."/>
            <person name="Pallen M.J."/>
        </authorList>
    </citation>
    <scope>NUCLEOTIDE SEQUENCE [LARGE SCALE GENOMIC DNA]</scope>
    <source>
        <strain evidence="3 4">A46</strain>
    </source>
</reference>
<keyword evidence="4" id="KW-1185">Reference proteome</keyword>
<protein>
    <submittedName>
        <fullName evidence="3">DinB family protein</fullName>
    </submittedName>
</protein>
<evidence type="ECO:0000256" key="1">
    <source>
        <dbReference type="ARBA" id="ARBA00008635"/>
    </source>
</evidence>
<dbReference type="InterPro" id="IPR034660">
    <property type="entry name" value="DinB/YfiT-like"/>
</dbReference>
<dbReference type="Pfam" id="PF05163">
    <property type="entry name" value="DinB"/>
    <property type="match status" value="1"/>
</dbReference>
<keyword evidence="2" id="KW-0479">Metal-binding</keyword>
<organism evidence="3 4">
    <name type="scientific">Solibacillus faecavium</name>
    <dbReference type="NCBI Taxonomy" id="2762221"/>
    <lineage>
        <taxon>Bacteria</taxon>
        <taxon>Bacillati</taxon>
        <taxon>Bacillota</taxon>
        <taxon>Bacilli</taxon>
        <taxon>Bacillales</taxon>
        <taxon>Caryophanaceae</taxon>
        <taxon>Solibacillus</taxon>
    </lineage>
</organism>
<accession>A0ABR8XY93</accession>
<proteinExistence type="inferred from homology"/>
<evidence type="ECO:0000313" key="4">
    <source>
        <dbReference type="Proteomes" id="UP000619101"/>
    </source>
</evidence>
<comment type="caution">
    <text evidence="3">The sequence shown here is derived from an EMBL/GenBank/DDBJ whole genome shotgun (WGS) entry which is preliminary data.</text>
</comment>
<name>A0ABR8XY93_9BACL</name>
<evidence type="ECO:0000256" key="2">
    <source>
        <dbReference type="ARBA" id="ARBA00022723"/>
    </source>
</evidence>
<comment type="similarity">
    <text evidence="1">Belongs to the DinB family.</text>
</comment>
<sequence length="156" mass="18636">MLSLFQYNWQVREDWLQWCETLPVEEFQKERTGGMKSIRETLIHIVDCELLWLNSMLESKIVFEARKEIDDLNAVKAYSTFVKAHTERFIKHLPSDYENVIVNVTRRDKTILHFTQKKILAHIITHEVHHIGQLSIWAREMQLKPVSSDLIMRNFE</sequence>
<dbReference type="PANTHER" id="PTHR37302:SF3">
    <property type="entry name" value="DAMAGE-INDUCIBLE PROTEIN DINB"/>
    <property type="match status" value="1"/>
</dbReference>
<dbReference type="RefSeq" id="WP_191699919.1">
    <property type="nucleotide sequence ID" value="NZ_JACSPZ010000004.1"/>
</dbReference>